<keyword evidence="1" id="KW-0378">Hydrolase</keyword>
<evidence type="ECO:0000313" key="1">
    <source>
        <dbReference type="EMBL" id="MFD1783213.1"/>
    </source>
</evidence>
<accession>A0ABW4MZK5</accession>
<dbReference type="SFLD" id="SFLDG01129">
    <property type="entry name" value="C1.5:_HAD__Beta-PGM__Phosphata"/>
    <property type="match status" value="1"/>
</dbReference>
<keyword evidence="2" id="KW-1185">Reference proteome</keyword>
<gene>
    <name evidence="1" type="ORF">ACFSC0_07390</name>
</gene>
<dbReference type="Proteomes" id="UP001597237">
    <property type="component" value="Unassembled WGS sequence"/>
</dbReference>
<sequence length="203" mass="22539">MSPRCLMVDVDGVVVHAPDGRRWDADIEADLGISPQALQEKFFRAHFHDIVHGRADLFDRLAPALAEFAPHVTAQALVDYWFEKDGRLNHALLEALAPWRAAGYALHLATVQEHHRARHLWEKLALKARFDAIHYAADLGCAKPDPAFWAAVQQRTGYAPADLLLIDDSPRNVESARAAGWAAVLWDGTETLDEVLGKAAVRL</sequence>
<dbReference type="InterPro" id="IPR036412">
    <property type="entry name" value="HAD-like_sf"/>
</dbReference>
<comment type="caution">
    <text evidence="1">The sequence shown here is derived from an EMBL/GenBank/DDBJ whole genome shotgun (WGS) entry which is preliminary data.</text>
</comment>
<reference evidence="2" key="1">
    <citation type="journal article" date="2019" name="Int. J. Syst. Evol. Microbiol.">
        <title>The Global Catalogue of Microorganisms (GCM) 10K type strain sequencing project: providing services to taxonomists for standard genome sequencing and annotation.</title>
        <authorList>
            <consortium name="The Broad Institute Genomics Platform"/>
            <consortium name="The Broad Institute Genome Sequencing Center for Infectious Disease"/>
            <person name="Wu L."/>
            <person name="Ma J."/>
        </authorList>
    </citation>
    <scope>NUCLEOTIDE SEQUENCE [LARGE SCALE GENOMIC DNA]</scope>
    <source>
        <strain evidence="2">DFY28</strain>
    </source>
</reference>
<dbReference type="PANTHER" id="PTHR43611:SF3">
    <property type="entry name" value="FLAVIN MONONUCLEOTIDE HYDROLASE 1, CHLOROPLATIC"/>
    <property type="match status" value="1"/>
</dbReference>
<dbReference type="RefSeq" id="WP_377284358.1">
    <property type="nucleotide sequence ID" value="NZ_JBHRSI010000015.1"/>
</dbReference>
<dbReference type="InterPro" id="IPR023214">
    <property type="entry name" value="HAD_sf"/>
</dbReference>
<protein>
    <submittedName>
        <fullName evidence="1">HAD family hydrolase</fullName>
        <ecNumber evidence="1">3.1.3.-</ecNumber>
    </submittedName>
</protein>
<dbReference type="EMBL" id="JBHUEY010000001">
    <property type="protein sequence ID" value="MFD1783213.1"/>
    <property type="molecule type" value="Genomic_DNA"/>
</dbReference>
<dbReference type="SUPFAM" id="SSF56784">
    <property type="entry name" value="HAD-like"/>
    <property type="match status" value="1"/>
</dbReference>
<dbReference type="Pfam" id="PF00702">
    <property type="entry name" value="Hydrolase"/>
    <property type="match status" value="1"/>
</dbReference>
<organism evidence="1 2">
    <name type="scientific">Phenylobacterium terrae</name>
    <dbReference type="NCBI Taxonomy" id="2665495"/>
    <lineage>
        <taxon>Bacteria</taxon>
        <taxon>Pseudomonadati</taxon>
        <taxon>Pseudomonadota</taxon>
        <taxon>Alphaproteobacteria</taxon>
        <taxon>Caulobacterales</taxon>
        <taxon>Caulobacteraceae</taxon>
        <taxon>Phenylobacterium</taxon>
    </lineage>
</organism>
<dbReference type="GO" id="GO:0016787">
    <property type="term" value="F:hydrolase activity"/>
    <property type="evidence" value="ECO:0007669"/>
    <property type="project" value="UniProtKB-KW"/>
</dbReference>
<dbReference type="Gene3D" id="3.40.50.1000">
    <property type="entry name" value="HAD superfamily/HAD-like"/>
    <property type="match status" value="1"/>
</dbReference>
<name>A0ABW4MZK5_9CAUL</name>
<dbReference type="NCBIfam" id="TIGR01509">
    <property type="entry name" value="HAD-SF-IA-v3"/>
    <property type="match status" value="1"/>
</dbReference>
<dbReference type="InterPro" id="IPR006439">
    <property type="entry name" value="HAD-SF_hydro_IA"/>
</dbReference>
<dbReference type="SFLD" id="SFLDS00003">
    <property type="entry name" value="Haloacid_Dehalogenase"/>
    <property type="match status" value="1"/>
</dbReference>
<dbReference type="PANTHER" id="PTHR43611">
    <property type="entry name" value="ALPHA-D-GLUCOSE 1-PHOSPHATE PHOSPHATASE"/>
    <property type="match status" value="1"/>
</dbReference>
<evidence type="ECO:0000313" key="2">
    <source>
        <dbReference type="Proteomes" id="UP001597237"/>
    </source>
</evidence>
<dbReference type="EC" id="3.1.3.-" evidence="1"/>
<proteinExistence type="predicted"/>